<proteinExistence type="predicted"/>
<dbReference type="Gene3D" id="1.20.1260.10">
    <property type="match status" value="1"/>
</dbReference>
<dbReference type="InterPro" id="IPR012347">
    <property type="entry name" value="Ferritin-like"/>
</dbReference>
<sequence length="95" mass="11130">MVEEEKLAHDIYTKLYEKWGLKIFRNIENNESIHLNAVRLLLKKYNIPDPTKDEGIGEFKNPELQELYNKLIEEGMKSEIDALKVGALIEETNIR</sequence>
<dbReference type="Proteomes" id="UP001571980">
    <property type="component" value="Unassembled WGS sequence"/>
</dbReference>
<dbReference type="CDD" id="cd01048">
    <property type="entry name" value="Ferritin_like_AB2"/>
    <property type="match status" value="1"/>
</dbReference>
<dbReference type="SUPFAM" id="SSF47240">
    <property type="entry name" value="Ferritin-like"/>
    <property type="match status" value="1"/>
</dbReference>
<accession>A0ABV4T192</accession>
<dbReference type="EMBL" id="JARRIG010000001">
    <property type="protein sequence ID" value="MFA4803656.1"/>
    <property type="molecule type" value="Genomic_DNA"/>
</dbReference>
<comment type="caution">
    <text evidence="2">The sequence shown here is derived from an EMBL/GenBank/DDBJ whole genome shotgun (WGS) entry which is preliminary data.</text>
</comment>
<evidence type="ECO:0000259" key="1">
    <source>
        <dbReference type="Pfam" id="PF09968"/>
    </source>
</evidence>
<organism evidence="2 3">
    <name type="scientific">Pyrococcus kukulkanii</name>
    <dbReference type="NCBI Taxonomy" id="1609559"/>
    <lineage>
        <taxon>Archaea</taxon>
        <taxon>Methanobacteriati</taxon>
        <taxon>Methanobacteriota</taxon>
        <taxon>Thermococci</taxon>
        <taxon>Thermococcales</taxon>
        <taxon>Thermococcaceae</taxon>
        <taxon>Pyrococcus</taxon>
    </lineage>
</organism>
<evidence type="ECO:0000313" key="3">
    <source>
        <dbReference type="Proteomes" id="UP001571980"/>
    </source>
</evidence>
<dbReference type="InterPro" id="IPR009078">
    <property type="entry name" value="Ferritin-like_SF"/>
</dbReference>
<gene>
    <name evidence="2" type="ORF">P8X34_02685</name>
</gene>
<dbReference type="InterPro" id="IPR019243">
    <property type="entry name" value="DUF2202"/>
</dbReference>
<reference evidence="2 3" key="1">
    <citation type="submission" date="2023-03" db="EMBL/GenBank/DDBJ databases">
        <title>Speciation in Pyrococcus: adaptation to high temperature as a mechanism.</title>
        <authorList>
            <person name="Gu J."/>
        </authorList>
    </citation>
    <scope>NUCLEOTIDE SEQUENCE [LARGE SCALE GENOMIC DNA]</scope>
    <source>
        <strain evidence="2 3">LMOA34</strain>
    </source>
</reference>
<evidence type="ECO:0000313" key="2">
    <source>
        <dbReference type="EMBL" id="MFA4803656.1"/>
    </source>
</evidence>
<dbReference type="RefSeq" id="WP_372823233.1">
    <property type="nucleotide sequence ID" value="NZ_JARRIC010000001.1"/>
</dbReference>
<feature type="domain" description="DUF2202" evidence="1">
    <location>
        <begin position="1"/>
        <end position="94"/>
    </location>
</feature>
<keyword evidence="3" id="KW-1185">Reference proteome</keyword>
<dbReference type="Pfam" id="PF09968">
    <property type="entry name" value="DUF2202"/>
    <property type="match status" value="1"/>
</dbReference>
<name>A0ABV4T192_9EURY</name>
<protein>
    <submittedName>
        <fullName evidence="2">DUF2202 domain-containing protein</fullName>
    </submittedName>
</protein>